<evidence type="ECO:0000256" key="4">
    <source>
        <dbReference type="ARBA" id="ARBA00022553"/>
    </source>
</evidence>
<protein>
    <recommendedName>
        <fullName evidence="3">histidine kinase</fullName>
        <ecNumber evidence="3">2.7.13.3</ecNumber>
    </recommendedName>
</protein>
<comment type="catalytic activity">
    <reaction evidence="1">
        <text>ATP + protein L-histidine = ADP + protein N-phospho-L-histidine.</text>
        <dbReference type="EC" id="2.7.13.3"/>
    </reaction>
</comment>
<keyword evidence="8" id="KW-0472">Membrane</keyword>
<dbReference type="Pfam" id="PF17149">
    <property type="entry name" value="CHASE5"/>
    <property type="match status" value="1"/>
</dbReference>
<dbReference type="SUPFAM" id="SSF55874">
    <property type="entry name" value="ATPase domain of HSP90 chaperone/DNA topoisomerase II/histidine kinase"/>
    <property type="match status" value="1"/>
</dbReference>
<evidence type="ECO:0000256" key="8">
    <source>
        <dbReference type="SAM" id="Phobius"/>
    </source>
</evidence>
<evidence type="ECO:0000256" key="3">
    <source>
        <dbReference type="ARBA" id="ARBA00012438"/>
    </source>
</evidence>
<proteinExistence type="predicted"/>
<dbReference type="InterPro" id="IPR005467">
    <property type="entry name" value="His_kinase_dom"/>
</dbReference>
<dbReference type="EMBL" id="CP069213">
    <property type="protein sequence ID" value="QRH02327.1"/>
    <property type="molecule type" value="Genomic_DNA"/>
</dbReference>
<feature type="transmembrane region" description="Helical" evidence="8">
    <location>
        <begin position="21"/>
        <end position="38"/>
    </location>
</feature>
<evidence type="ECO:0000313" key="12">
    <source>
        <dbReference type="Proteomes" id="UP000596252"/>
    </source>
</evidence>
<dbReference type="InterPro" id="IPR003661">
    <property type="entry name" value="HisK_dim/P_dom"/>
</dbReference>
<keyword evidence="8" id="KW-1133">Transmembrane helix</keyword>
<dbReference type="InterPro" id="IPR036890">
    <property type="entry name" value="HATPase_C_sf"/>
</dbReference>
<evidence type="ECO:0000259" key="10">
    <source>
        <dbReference type="PROSITE" id="PS50885"/>
    </source>
</evidence>
<dbReference type="InterPro" id="IPR033414">
    <property type="entry name" value="Sensor_dom"/>
</dbReference>
<feature type="coiled-coil region" evidence="7">
    <location>
        <begin position="321"/>
        <end position="348"/>
    </location>
</feature>
<evidence type="ECO:0000256" key="5">
    <source>
        <dbReference type="ARBA" id="ARBA00022679"/>
    </source>
</evidence>
<dbReference type="GO" id="GO:0016301">
    <property type="term" value="F:kinase activity"/>
    <property type="evidence" value="ECO:0007669"/>
    <property type="project" value="UniProtKB-KW"/>
</dbReference>
<dbReference type="InterPro" id="IPR004358">
    <property type="entry name" value="Sig_transdc_His_kin-like_C"/>
</dbReference>
<evidence type="ECO:0000259" key="9">
    <source>
        <dbReference type="PROSITE" id="PS50109"/>
    </source>
</evidence>
<dbReference type="SMART" id="SM00387">
    <property type="entry name" value="HATPase_c"/>
    <property type="match status" value="1"/>
</dbReference>
<dbReference type="CDD" id="cd00075">
    <property type="entry name" value="HATPase"/>
    <property type="match status" value="1"/>
</dbReference>
<evidence type="ECO:0000313" key="11">
    <source>
        <dbReference type="EMBL" id="QRH02327.1"/>
    </source>
</evidence>
<dbReference type="InterPro" id="IPR036097">
    <property type="entry name" value="HisK_dim/P_sf"/>
</dbReference>
<sequence>MLGFSRQAVSSKIGRRLMISIVLFSSLITLITTGYQLFNDYNGDLNRIDRAFSNIEKVNLDVLAASIWVIDERLINTQLEGLIQLPDITYISIDDDSGQHWSRGAPIDKNFIEKVFSLNYSSGSESISVGKLTIQADLNAVYERIYDKAIIILLSNAIKTFLVAGMILILVWLNITRHLNTLAAYCQDISVEHEYQPLTFQKRGAQNEFDQVALAINEMQEQLHRSFGALKKSKSDLQHALEDRERLLELERSYKEELAKQVKERTMELEQSLLILKRAQEALVEQEKMAALGGLVSGVAHEINTPIGICLTAASTQLAHIDELINLIHSEEATLEEINAILEEYQQSCELIVSNITRASNLIQKFKTIAAENSHEAHEQIPVAQLCRDIHDSTQLIYAPTVANMELDIADELQVETNYSLLNQILSNLMSNIYAHAFAQGRENQFRVEAYLENRRLVMRLEDNGPGISPQVAEHMFEPFYTTTRARGGTGLGLSAAFNAATLLKGSVRYEGKSTLGGACFVLSIPVKRDDNPQASDSVRDGYQFHI</sequence>
<feature type="domain" description="Histidine kinase" evidence="9">
    <location>
        <begin position="298"/>
        <end position="529"/>
    </location>
</feature>
<dbReference type="Gene3D" id="6.10.340.10">
    <property type="match status" value="1"/>
</dbReference>
<name>A0ABX7G4R4_9GAMM</name>
<dbReference type="EC" id="2.7.13.3" evidence="3"/>
<dbReference type="Gene3D" id="1.10.287.130">
    <property type="match status" value="1"/>
</dbReference>
<feature type="domain" description="HAMP" evidence="10">
    <location>
        <begin position="173"/>
        <end position="228"/>
    </location>
</feature>
<keyword evidence="12" id="KW-1185">Reference proteome</keyword>
<dbReference type="InterPro" id="IPR003660">
    <property type="entry name" value="HAMP_dom"/>
</dbReference>
<dbReference type="SUPFAM" id="SSF47384">
    <property type="entry name" value="Homodimeric domain of signal transducing histidine kinase"/>
    <property type="match status" value="1"/>
</dbReference>
<keyword evidence="7" id="KW-0175">Coiled coil</keyword>
<reference evidence="11 12" key="1">
    <citation type="journal article" date="2012" name="Antonie Van Leeuwenhoek">
        <title>Shewanella litorisediminis sp. nov., a gammaproteobacterium isolated from a tidal flat sediment.</title>
        <authorList>
            <person name="Lee M.H."/>
            <person name="Yoon J.H."/>
        </authorList>
    </citation>
    <scope>NUCLEOTIDE SEQUENCE [LARGE SCALE GENOMIC DNA]</scope>
    <source>
        <strain evidence="11 12">SMK1-12</strain>
    </source>
</reference>
<accession>A0ABX7G4R4</accession>
<evidence type="ECO:0000256" key="2">
    <source>
        <dbReference type="ARBA" id="ARBA00004370"/>
    </source>
</evidence>
<dbReference type="PRINTS" id="PR00344">
    <property type="entry name" value="BCTRLSENSOR"/>
</dbReference>
<dbReference type="Gene3D" id="3.30.565.10">
    <property type="entry name" value="Histidine kinase-like ATPase, C-terminal domain"/>
    <property type="match status" value="1"/>
</dbReference>
<dbReference type="RefSeq" id="WP_203325944.1">
    <property type="nucleotide sequence ID" value="NZ_CP069213.1"/>
</dbReference>
<dbReference type="CDD" id="cd00082">
    <property type="entry name" value="HisKA"/>
    <property type="match status" value="1"/>
</dbReference>
<dbReference type="Proteomes" id="UP000596252">
    <property type="component" value="Chromosome"/>
</dbReference>
<gene>
    <name evidence="11" type="ORF">JQC75_02565</name>
</gene>
<comment type="subcellular location">
    <subcellularLocation>
        <location evidence="2">Membrane</location>
    </subcellularLocation>
</comment>
<organism evidence="11 12">
    <name type="scientific">Shewanella litorisediminis</name>
    <dbReference type="NCBI Taxonomy" id="1173586"/>
    <lineage>
        <taxon>Bacteria</taxon>
        <taxon>Pseudomonadati</taxon>
        <taxon>Pseudomonadota</taxon>
        <taxon>Gammaproteobacteria</taxon>
        <taxon>Alteromonadales</taxon>
        <taxon>Shewanellaceae</taxon>
        <taxon>Shewanella</taxon>
    </lineage>
</organism>
<evidence type="ECO:0000256" key="6">
    <source>
        <dbReference type="ARBA" id="ARBA00022777"/>
    </source>
</evidence>
<keyword evidence="4" id="KW-0597">Phosphoprotein</keyword>
<dbReference type="PANTHER" id="PTHR43065:SF42">
    <property type="entry name" value="TWO-COMPONENT SENSOR PPRA"/>
    <property type="match status" value="1"/>
</dbReference>
<dbReference type="PANTHER" id="PTHR43065">
    <property type="entry name" value="SENSOR HISTIDINE KINASE"/>
    <property type="match status" value="1"/>
</dbReference>
<dbReference type="Pfam" id="PF02518">
    <property type="entry name" value="HATPase_c"/>
    <property type="match status" value="1"/>
</dbReference>
<dbReference type="PROSITE" id="PS50885">
    <property type="entry name" value="HAMP"/>
    <property type="match status" value="1"/>
</dbReference>
<dbReference type="InterPro" id="IPR003594">
    <property type="entry name" value="HATPase_dom"/>
</dbReference>
<evidence type="ECO:0000256" key="1">
    <source>
        <dbReference type="ARBA" id="ARBA00000085"/>
    </source>
</evidence>
<feature type="coiled-coil region" evidence="7">
    <location>
        <begin position="202"/>
        <end position="257"/>
    </location>
</feature>
<feature type="transmembrane region" description="Helical" evidence="8">
    <location>
        <begin position="149"/>
        <end position="173"/>
    </location>
</feature>
<evidence type="ECO:0000256" key="7">
    <source>
        <dbReference type="SAM" id="Coils"/>
    </source>
</evidence>
<keyword evidence="5" id="KW-0808">Transferase</keyword>
<keyword evidence="6 11" id="KW-0418">Kinase</keyword>
<dbReference type="PROSITE" id="PS50109">
    <property type="entry name" value="HIS_KIN"/>
    <property type="match status" value="1"/>
</dbReference>
<keyword evidence="8" id="KW-0812">Transmembrane</keyword>